<dbReference type="AlphaFoldDB" id="A0A7W5FSJ5"/>
<feature type="transmembrane region" description="Helical" evidence="1">
    <location>
        <begin position="21"/>
        <end position="42"/>
    </location>
</feature>
<comment type="caution">
    <text evidence="2">The sequence shown here is derived from an EMBL/GenBank/DDBJ whole genome shotgun (WGS) entry which is preliminary data.</text>
</comment>
<evidence type="ECO:0000313" key="3">
    <source>
        <dbReference type="Proteomes" id="UP000541535"/>
    </source>
</evidence>
<keyword evidence="1" id="KW-0812">Transmembrane</keyword>
<protein>
    <submittedName>
        <fullName evidence="2">Uncharacterized protein</fullName>
    </submittedName>
</protein>
<organism evidence="2 3">
    <name type="scientific">Pseudoduganella violacea</name>
    <dbReference type="NCBI Taxonomy" id="1715466"/>
    <lineage>
        <taxon>Bacteria</taxon>
        <taxon>Pseudomonadati</taxon>
        <taxon>Pseudomonadota</taxon>
        <taxon>Betaproteobacteria</taxon>
        <taxon>Burkholderiales</taxon>
        <taxon>Oxalobacteraceae</taxon>
        <taxon>Telluria group</taxon>
        <taxon>Pseudoduganella</taxon>
    </lineage>
</organism>
<proteinExistence type="predicted"/>
<keyword evidence="3" id="KW-1185">Reference proteome</keyword>
<reference evidence="2 3" key="1">
    <citation type="submission" date="2020-08" db="EMBL/GenBank/DDBJ databases">
        <title>Genomic Encyclopedia of Type Strains, Phase III (KMG-III): the genomes of soil and plant-associated and newly described type strains.</title>
        <authorList>
            <person name="Whitman W."/>
        </authorList>
    </citation>
    <scope>NUCLEOTIDE SEQUENCE [LARGE SCALE GENOMIC DNA]</scope>
    <source>
        <strain evidence="2 3">CECT 8897</strain>
    </source>
</reference>
<gene>
    <name evidence="2" type="ORF">FHS03_000632</name>
</gene>
<feature type="transmembrane region" description="Helical" evidence="1">
    <location>
        <begin position="62"/>
        <end position="82"/>
    </location>
</feature>
<keyword evidence="1" id="KW-0472">Membrane</keyword>
<dbReference type="Proteomes" id="UP000541535">
    <property type="component" value="Unassembled WGS sequence"/>
</dbReference>
<evidence type="ECO:0000313" key="2">
    <source>
        <dbReference type="EMBL" id="MBB3117606.1"/>
    </source>
</evidence>
<sequence length="168" mass="18329">MKQTKLYRKVKPFVENRLFPVAALWLFALAIFESAAWMVGYLSEGGAPTRLHLVNLSAFGDGRVVLLLSVCALAAMGVVSMIDLNVNRRSINRAKVERFPHQLWDEVSSASAHAGAALCASVYWGGGESLSRAVEQGRLVTACALMGIAFFAYHWEEPEQRGSAASEI</sequence>
<keyword evidence="1" id="KW-1133">Transmembrane helix</keyword>
<evidence type="ECO:0000256" key="1">
    <source>
        <dbReference type="SAM" id="Phobius"/>
    </source>
</evidence>
<dbReference type="RefSeq" id="WP_183439589.1">
    <property type="nucleotide sequence ID" value="NZ_JACHXD010000002.1"/>
</dbReference>
<accession>A0A7W5FSJ5</accession>
<name>A0A7W5FSJ5_9BURK</name>
<dbReference type="EMBL" id="JACHXD010000002">
    <property type="protein sequence ID" value="MBB3117606.1"/>
    <property type="molecule type" value="Genomic_DNA"/>
</dbReference>